<proteinExistence type="predicted"/>
<protein>
    <submittedName>
        <fullName evidence="1">Uncharacterized protein</fullName>
    </submittedName>
</protein>
<reference evidence="1" key="1">
    <citation type="submission" date="2016-10" db="EMBL/GenBank/DDBJ databases">
        <authorList>
            <person name="de Groot N.N."/>
        </authorList>
    </citation>
    <scope>NUCLEOTIDE SEQUENCE</scope>
</reference>
<name>A0A1W1EIU8_9ZZZZ</name>
<accession>A0A1W1EIU8</accession>
<dbReference type="AlphaFoldDB" id="A0A1W1EIU8"/>
<evidence type="ECO:0000313" key="1">
    <source>
        <dbReference type="EMBL" id="SHO80756.1"/>
    </source>
</evidence>
<gene>
    <name evidence="1" type="ORF">MNB_SV-15-405</name>
</gene>
<sequence>MKKLIGLTILTTLFLYSENNSSIEQNLTQAQIELQKQIEREKGFAKDGTFLKGEDYDLSYAEVNRSTLDNIPLIEPDYDFDMDDVYSD</sequence>
<organism evidence="1">
    <name type="scientific">hydrothermal vent metagenome</name>
    <dbReference type="NCBI Taxonomy" id="652676"/>
    <lineage>
        <taxon>unclassified sequences</taxon>
        <taxon>metagenomes</taxon>
        <taxon>ecological metagenomes</taxon>
    </lineage>
</organism>
<dbReference type="EMBL" id="FRYL01000021">
    <property type="protein sequence ID" value="SHO80756.1"/>
    <property type="molecule type" value="Genomic_DNA"/>
</dbReference>